<dbReference type="PROSITE" id="PS50923">
    <property type="entry name" value="SUSHI"/>
    <property type="match status" value="1"/>
</dbReference>
<dbReference type="OrthoDB" id="6127264at2759"/>
<evidence type="ECO:0000256" key="7">
    <source>
        <dbReference type="SAM" id="SignalP"/>
    </source>
</evidence>
<dbReference type="PANTHER" id="PTHR45656">
    <property type="entry name" value="PROTEIN CBR-CLEC-78"/>
    <property type="match status" value="1"/>
</dbReference>
<dbReference type="Pfam" id="PF00084">
    <property type="entry name" value="Sushi"/>
    <property type="match status" value="1"/>
</dbReference>
<dbReference type="Gene3D" id="2.60.120.260">
    <property type="entry name" value="Galactose-binding domain-like"/>
    <property type="match status" value="1"/>
</dbReference>
<feature type="domain" description="Sushi" evidence="8">
    <location>
        <begin position="16"/>
        <end position="75"/>
    </location>
</feature>
<dbReference type="InterPro" id="IPR035976">
    <property type="entry name" value="Sushi/SCR/CCP_sf"/>
</dbReference>
<evidence type="ECO:0000256" key="2">
    <source>
        <dbReference type="ARBA" id="ARBA00022737"/>
    </source>
</evidence>
<dbReference type="Proteomes" id="UP000594260">
    <property type="component" value="Unplaced"/>
</dbReference>
<keyword evidence="6" id="KW-0812">Transmembrane</keyword>
<dbReference type="SMART" id="SM00032">
    <property type="entry name" value="CCP"/>
    <property type="match status" value="3"/>
</dbReference>
<feature type="signal peptide" evidence="7">
    <location>
        <begin position="1"/>
        <end position="17"/>
    </location>
</feature>
<dbReference type="PANTHER" id="PTHR45656:SF4">
    <property type="entry name" value="PROTEIN CBR-CLEC-78"/>
    <property type="match status" value="1"/>
</dbReference>
<dbReference type="InterPro" id="IPR000436">
    <property type="entry name" value="Sushi_SCR_CCP_dom"/>
</dbReference>
<dbReference type="GeneID" id="111242887"/>
<dbReference type="InParanoid" id="A0A7M7M2Y6"/>
<evidence type="ECO:0000256" key="6">
    <source>
        <dbReference type="SAM" id="Phobius"/>
    </source>
</evidence>
<dbReference type="SUPFAM" id="SSF57535">
    <property type="entry name" value="Complement control module/SCR domain"/>
    <property type="match status" value="1"/>
</dbReference>
<dbReference type="InterPro" id="IPR051277">
    <property type="entry name" value="SEZ6_CSMD_C4BPB_Regulators"/>
</dbReference>
<evidence type="ECO:0000256" key="3">
    <source>
        <dbReference type="ARBA" id="ARBA00023157"/>
    </source>
</evidence>
<keyword evidence="2" id="KW-0677">Repeat</keyword>
<organism evidence="9 10">
    <name type="scientific">Varroa destructor</name>
    <name type="common">Honeybee mite</name>
    <dbReference type="NCBI Taxonomy" id="109461"/>
    <lineage>
        <taxon>Eukaryota</taxon>
        <taxon>Metazoa</taxon>
        <taxon>Ecdysozoa</taxon>
        <taxon>Arthropoda</taxon>
        <taxon>Chelicerata</taxon>
        <taxon>Arachnida</taxon>
        <taxon>Acari</taxon>
        <taxon>Parasitiformes</taxon>
        <taxon>Mesostigmata</taxon>
        <taxon>Gamasina</taxon>
        <taxon>Dermanyssoidea</taxon>
        <taxon>Varroidae</taxon>
        <taxon>Varroa</taxon>
    </lineage>
</organism>
<proteinExistence type="predicted"/>
<reference evidence="9" key="1">
    <citation type="submission" date="2021-01" db="UniProtKB">
        <authorList>
            <consortium name="EnsemblMetazoa"/>
        </authorList>
    </citation>
    <scope>IDENTIFICATION</scope>
</reference>
<evidence type="ECO:0000256" key="4">
    <source>
        <dbReference type="PROSITE-ProRule" id="PRU00302"/>
    </source>
</evidence>
<evidence type="ECO:0000313" key="9">
    <source>
        <dbReference type="EnsemblMetazoa" id="XP_022643545"/>
    </source>
</evidence>
<feature type="chain" id="PRO_5029534601" description="Sushi domain-containing protein" evidence="7">
    <location>
        <begin position="18"/>
        <end position="741"/>
    </location>
</feature>
<feature type="disulfide bond" evidence="4">
    <location>
        <begin position="46"/>
        <end position="73"/>
    </location>
</feature>
<protein>
    <recommendedName>
        <fullName evidence="8">Sushi domain-containing protein</fullName>
    </recommendedName>
</protein>
<dbReference type="Gene3D" id="2.10.70.10">
    <property type="entry name" value="Complement Module, domain 1"/>
    <property type="match status" value="2"/>
</dbReference>
<dbReference type="EnsemblMetazoa" id="XM_022787810">
    <property type="protein sequence ID" value="XP_022643545"/>
    <property type="gene ID" value="LOC111242887"/>
</dbReference>
<keyword evidence="1 7" id="KW-0732">Signal</keyword>
<keyword evidence="3 4" id="KW-1015">Disulfide bond</keyword>
<keyword evidence="10" id="KW-1185">Reference proteome</keyword>
<evidence type="ECO:0000256" key="5">
    <source>
        <dbReference type="SAM" id="MobiDB-lite"/>
    </source>
</evidence>
<keyword evidence="4" id="KW-0768">Sushi</keyword>
<feature type="transmembrane region" description="Helical" evidence="6">
    <location>
        <begin position="604"/>
        <end position="629"/>
    </location>
</feature>
<feature type="compositionally biased region" description="Basic and acidic residues" evidence="5">
    <location>
        <begin position="693"/>
        <end position="704"/>
    </location>
</feature>
<evidence type="ECO:0000259" key="8">
    <source>
        <dbReference type="PROSITE" id="PS50923"/>
    </source>
</evidence>
<dbReference type="InterPro" id="IPR008979">
    <property type="entry name" value="Galactose-bd-like_sf"/>
</dbReference>
<name>A0A7M7M2Y6_VARDE</name>
<evidence type="ECO:0000256" key="1">
    <source>
        <dbReference type="ARBA" id="ARBA00022729"/>
    </source>
</evidence>
<dbReference type="KEGG" id="vde:111242887"/>
<dbReference type="CDD" id="cd00033">
    <property type="entry name" value="CCP"/>
    <property type="match status" value="1"/>
</dbReference>
<dbReference type="SUPFAM" id="SSF49785">
    <property type="entry name" value="Galactose-binding domain-like"/>
    <property type="match status" value="1"/>
</dbReference>
<evidence type="ECO:0000313" key="10">
    <source>
        <dbReference type="Proteomes" id="UP000594260"/>
    </source>
</evidence>
<dbReference type="Gene3D" id="2.20.28.230">
    <property type="match status" value="1"/>
</dbReference>
<sequence length="741" mass="82164">MLPFLVAIAAALHVAESCGFPGSPAHAKVYTSDEHFREGASVTFECDPGYRMLGRSSLRCSNSEWDSPGLPYCVREVAFRKPTGMSSRDETAKLAVDGEHSTCAETAFGSLHRWWVDLLEEYVVVNVVEVRFGMKLKNATVSISVVDHRINSSWPCTRWTGIDLDDIGARYFSCGSNGNSTTKEGPTVRRANDIYTSNRIANEEDKLGWSGTVRGRYVQVSVEAFHGFFLQLCEISVFSQDLLSPEDVCGESGDKIESFESMCYEATPHKMSYGEAAEYCLKRGGNFWPVSQRNSIIDDETEDGQDAILDDQRVDPKDEEKFVSWMMDVHNLDRVWAAPRKTSEASTTMTPASAVPNATLRSAKLNLSRAYATEKNNINLLNKKDQNATPVFLSSTPLDLDEFSRSLWGEKLVLSSKTNRICGVFIPSRGMRQTTQSSEDTPCSEAVFGICVRSTQSCGRPALPKRLTSWKDVGKMAQGEVFSKFECEQGYYVSGPGSVHCKKHAGLRQETATQCRSSMCGAPPLVANSFVVLDTTRPYLRCVNDSFILHGRAQLYCDPVTARWDHPRATCIHLPTGVRYHDKSLAYRLAQGIELFPRTVRAGVIILLVTLLFLKILVSVALVNLFHYCRVVRPRLARKADSSTMLTKMHEELHGDVENGALGTLTVVGSSLQAPKPGATDELELSNEDVRVVTHASESEERHNKSQKKFSTPKAPDTPKLRLSESPIEDLMCDSTIHSSI</sequence>
<keyword evidence="6" id="KW-1133">Transmembrane helix</keyword>
<accession>A0A7M7M2Y6</accession>
<dbReference type="RefSeq" id="XP_022643545.1">
    <property type="nucleotide sequence ID" value="XM_022787810.1"/>
</dbReference>
<feature type="region of interest" description="Disordered" evidence="5">
    <location>
        <begin position="693"/>
        <end position="728"/>
    </location>
</feature>
<dbReference type="AlphaFoldDB" id="A0A7M7M2Y6"/>
<keyword evidence="6" id="KW-0472">Membrane</keyword>
<comment type="caution">
    <text evidence="4">Lacks conserved residue(s) required for the propagation of feature annotation.</text>
</comment>